<evidence type="ECO:0000256" key="1">
    <source>
        <dbReference type="ARBA" id="ARBA00008226"/>
    </source>
</evidence>
<evidence type="ECO:0000313" key="17">
    <source>
        <dbReference type="Proteomes" id="UP000291072"/>
    </source>
</evidence>
<dbReference type="GO" id="GO:0005524">
    <property type="term" value="F:ATP binding"/>
    <property type="evidence" value="ECO:0007669"/>
    <property type="project" value="UniProtKB-KW"/>
</dbReference>
<dbReference type="Proteomes" id="UP000291072">
    <property type="component" value="Unassembled WGS sequence"/>
</dbReference>
<evidence type="ECO:0000256" key="13">
    <source>
        <dbReference type="ARBA" id="ARBA00048300"/>
    </source>
</evidence>
<comment type="function">
    <text evidence="11">Catalyzes the attachment of alanine to tRNA(Ala) in a two-step reaction: alanine is first activated by ATP to form Ala-AMP and then transferred to the acceptor end of tRNA(Ala). Also edits incorrectly charged Ser-tRNA(Ala) and Gly-tRNA(Ala) via its editing domain.</text>
</comment>
<keyword evidence="4" id="KW-0820">tRNA-binding</keyword>
<name>A0A4R0XJ85_9MOLU</name>
<evidence type="ECO:0000256" key="6">
    <source>
        <dbReference type="ARBA" id="ARBA00022741"/>
    </source>
</evidence>
<dbReference type="SUPFAM" id="SSF50447">
    <property type="entry name" value="Translation proteins"/>
    <property type="match status" value="1"/>
</dbReference>
<evidence type="ECO:0000256" key="3">
    <source>
        <dbReference type="ARBA" id="ARBA00017959"/>
    </source>
</evidence>
<keyword evidence="14" id="KW-0175">Coiled coil</keyword>
<dbReference type="Gene3D" id="2.40.30.130">
    <property type="match status" value="1"/>
</dbReference>
<keyword evidence="6" id="KW-0547">Nucleotide-binding</keyword>
<evidence type="ECO:0000256" key="9">
    <source>
        <dbReference type="ARBA" id="ARBA00022917"/>
    </source>
</evidence>
<comment type="similarity">
    <text evidence="1">Belongs to the class-II aminoacyl-tRNA synthetase family.</text>
</comment>
<dbReference type="AlphaFoldDB" id="A0A4R0XJ85"/>
<dbReference type="InterPro" id="IPR018162">
    <property type="entry name" value="Ala-tRNA-ligase_IIc_anticod-bd"/>
</dbReference>
<dbReference type="Pfam" id="PF02272">
    <property type="entry name" value="DHHA1"/>
    <property type="match status" value="1"/>
</dbReference>
<dbReference type="PROSITE" id="PS50860">
    <property type="entry name" value="AA_TRNA_LIGASE_II_ALA"/>
    <property type="match status" value="1"/>
</dbReference>
<dbReference type="InterPro" id="IPR018164">
    <property type="entry name" value="Ala-tRNA-synth_IIc_N"/>
</dbReference>
<dbReference type="PANTHER" id="PTHR11777:SF9">
    <property type="entry name" value="ALANINE--TRNA LIGASE, CYTOPLASMIC"/>
    <property type="match status" value="1"/>
</dbReference>
<dbReference type="InterPro" id="IPR002318">
    <property type="entry name" value="Ala-tRNA-lgiase_IIc"/>
</dbReference>
<evidence type="ECO:0000313" key="16">
    <source>
        <dbReference type="EMBL" id="TCG10673.1"/>
    </source>
</evidence>
<dbReference type="Gene3D" id="3.10.310.40">
    <property type="match status" value="1"/>
</dbReference>
<dbReference type="InterPro" id="IPR012947">
    <property type="entry name" value="tRNA_SAD"/>
</dbReference>
<evidence type="ECO:0000256" key="8">
    <source>
        <dbReference type="ARBA" id="ARBA00022884"/>
    </source>
</evidence>
<evidence type="ECO:0000256" key="14">
    <source>
        <dbReference type="SAM" id="Coils"/>
    </source>
</evidence>
<evidence type="ECO:0000256" key="7">
    <source>
        <dbReference type="ARBA" id="ARBA00022840"/>
    </source>
</evidence>
<keyword evidence="5" id="KW-0436">Ligase</keyword>
<keyword evidence="8" id="KW-0694">RNA-binding</keyword>
<dbReference type="PRINTS" id="PR00980">
    <property type="entry name" value="TRNASYNTHALA"/>
</dbReference>
<dbReference type="GO" id="GO:0000049">
    <property type="term" value="F:tRNA binding"/>
    <property type="evidence" value="ECO:0007669"/>
    <property type="project" value="UniProtKB-KW"/>
</dbReference>
<dbReference type="SUPFAM" id="SSF55186">
    <property type="entry name" value="ThrRS/AlaRS common domain"/>
    <property type="match status" value="1"/>
</dbReference>
<dbReference type="InterPro" id="IPR050058">
    <property type="entry name" value="Ala-tRNA_ligase"/>
</dbReference>
<dbReference type="SMART" id="SM00863">
    <property type="entry name" value="tRNA_SAD"/>
    <property type="match status" value="1"/>
</dbReference>
<keyword evidence="17" id="KW-1185">Reference proteome</keyword>
<keyword evidence="9" id="KW-0648">Protein biosynthesis</keyword>
<keyword evidence="7" id="KW-0067">ATP-binding</keyword>
<comment type="caution">
    <text evidence="16">The sequence shown here is derived from an EMBL/GenBank/DDBJ whole genome shotgun (WGS) entry which is preliminary data.</text>
</comment>
<dbReference type="OrthoDB" id="9803884at2"/>
<reference evidence="16 17" key="1">
    <citation type="submission" date="2018-02" db="EMBL/GenBank/DDBJ databases">
        <title>Mycoplasma marinum and Mycoplasma todarodis sp. nov., moderately halophilic and psychrotolerant mycoplasmas isolated from cephalopods.</title>
        <authorList>
            <person name="Viver T."/>
        </authorList>
    </citation>
    <scope>NUCLEOTIDE SEQUENCE [LARGE SCALE GENOMIC DNA]</scope>
    <source>
        <strain evidence="16 17">5H</strain>
    </source>
</reference>
<evidence type="ECO:0000256" key="2">
    <source>
        <dbReference type="ARBA" id="ARBA00013168"/>
    </source>
</evidence>
<gene>
    <name evidence="16" type="ORF">C4B25_03265</name>
</gene>
<protein>
    <recommendedName>
        <fullName evidence="3">Alanine--tRNA ligase</fullName>
        <ecNumber evidence="2">6.1.1.7</ecNumber>
    </recommendedName>
    <alternativeName>
        <fullName evidence="12">Alanyl-tRNA synthetase</fullName>
    </alternativeName>
</protein>
<feature type="coiled-coil region" evidence="14">
    <location>
        <begin position="461"/>
        <end position="491"/>
    </location>
</feature>
<dbReference type="Pfam" id="PF01411">
    <property type="entry name" value="tRNA-synt_2c"/>
    <property type="match status" value="1"/>
</dbReference>
<comment type="catalytic activity">
    <reaction evidence="13">
        <text>tRNA(Ala) + L-alanine + ATP = L-alanyl-tRNA(Ala) + AMP + diphosphate</text>
        <dbReference type="Rhea" id="RHEA:12540"/>
        <dbReference type="Rhea" id="RHEA-COMP:9657"/>
        <dbReference type="Rhea" id="RHEA-COMP:9923"/>
        <dbReference type="ChEBI" id="CHEBI:30616"/>
        <dbReference type="ChEBI" id="CHEBI:33019"/>
        <dbReference type="ChEBI" id="CHEBI:57972"/>
        <dbReference type="ChEBI" id="CHEBI:78442"/>
        <dbReference type="ChEBI" id="CHEBI:78497"/>
        <dbReference type="ChEBI" id="CHEBI:456215"/>
        <dbReference type="EC" id="6.1.1.7"/>
    </reaction>
</comment>
<proteinExistence type="inferred from homology"/>
<dbReference type="GO" id="GO:0006419">
    <property type="term" value="P:alanyl-tRNA aminoacylation"/>
    <property type="evidence" value="ECO:0007669"/>
    <property type="project" value="InterPro"/>
</dbReference>
<dbReference type="FunFam" id="3.30.980.10:FF:000004">
    <property type="entry name" value="Alanine--tRNA ligase, cytoplasmic"/>
    <property type="match status" value="1"/>
</dbReference>
<evidence type="ECO:0000259" key="15">
    <source>
        <dbReference type="PROSITE" id="PS50860"/>
    </source>
</evidence>
<dbReference type="GO" id="GO:0002161">
    <property type="term" value="F:aminoacyl-tRNA deacylase activity"/>
    <property type="evidence" value="ECO:0007669"/>
    <property type="project" value="TreeGrafter"/>
</dbReference>
<dbReference type="InterPro" id="IPR018163">
    <property type="entry name" value="Thr/Ala-tRNA-synth_IIc_edit"/>
</dbReference>
<keyword evidence="10" id="KW-0030">Aminoacyl-tRNA synthetase</keyword>
<dbReference type="SUPFAM" id="SSF101353">
    <property type="entry name" value="Putative anticodon-binding domain of alanyl-tRNA synthetase (AlaRS)"/>
    <property type="match status" value="1"/>
</dbReference>
<evidence type="ECO:0000256" key="5">
    <source>
        <dbReference type="ARBA" id="ARBA00022598"/>
    </source>
</evidence>
<evidence type="ECO:0000256" key="4">
    <source>
        <dbReference type="ARBA" id="ARBA00022555"/>
    </source>
</evidence>
<evidence type="ECO:0000256" key="12">
    <source>
        <dbReference type="ARBA" id="ARBA00032577"/>
    </source>
</evidence>
<dbReference type="EC" id="6.1.1.7" evidence="2"/>
<evidence type="ECO:0000256" key="11">
    <source>
        <dbReference type="ARBA" id="ARBA00024779"/>
    </source>
</evidence>
<dbReference type="GO" id="GO:0004813">
    <property type="term" value="F:alanine-tRNA ligase activity"/>
    <property type="evidence" value="ECO:0007669"/>
    <property type="project" value="UniProtKB-EC"/>
</dbReference>
<dbReference type="InterPro" id="IPR003156">
    <property type="entry name" value="DHHA1_dom"/>
</dbReference>
<dbReference type="InterPro" id="IPR009000">
    <property type="entry name" value="Transl_B-barrel_sf"/>
</dbReference>
<dbReference type="InterPro" id="IPR018165">
    <property type="entry name" value="Ala-tRNA-synth_IIc_core"/>
</dbReference>
<sequence>MMESFKIIADHMRAVVNAIQDGAKPSNVSRGYIIRRLIRRAYRSAIQLGMKETTFLYKLIEVVRDTLPFAIDVEVVSKIIQKEEVAFAKTISQGEELLFKSLVKGEDFDFGIAFKLFETYGFPIELTQEILEEKGIKLDISKFDEYKERHANASRGKVVSGMDKQIASLAKIDKKMSEFIGYGSTELASENIEYAKSEVVLMLDEIDSIESIEGVGFAIFKETPFYATSGGQRHDKGVIVQGNNEIKVLDVFKDKFGNHIHKVEGTLRKGEVELKVDHEVRNGLMRNHSGTHLVFRALREVFGADVIEQLGSDNNEERLRFDFPSDKKPTEAQVAKVENLVNQYIGMNVDREYIITDLKGAEEINAIMTIDEDSYSEKVRVVKFGEITTDLCGGTHIPNTVGLETFKIVSVENKGSGVFRLEAITSNITVDSFIKKEMDKLYTEIEKIFEKNKKLDSDYSIKVTTLTIETAKELIQKLRNDNKKLSKKSQKVEVPDVELENGVYIDLNLKNPGQVKAMAISLRTKYPEGTFIIGANTGKLLIAVASQVKNSNEILQQIFAKLNGRGGGAPMFAQGACEWNENAENIIKEIVNG</sequence>
<accession>A0A4R0XJ85</accession>
<organism evidence="16 17">
    <name type="scientific">Mycoplasma todarodis</name>
    <dbReference type="NCBI Taxonomy" id="1937191"/>
    <lineage>
        <taxon>Bacteria</taxon>
        <taxon>Bacillati</taxon>
        <taxon>Mycoplasmatota</taxon>
        <taxon>Mollicutes</taxon>
        <taxon>Mycoplasmataceae</taxon>
        <taxon>Mycoplasma</taxon>
    </lineage>
</organism>
<dbReference type="EMBL" id="PSZP01000026">
    <property type="protein sequence ID" value="TCG10673.1"/>
    <property type="molecule type" value="Genomic_DNA"/>
</dbReference>
<dbReference type="GO" id="GO:0005829">
    <property type="term" value="C:cytosol"/>
    <property type="evidence" value="ECO:0007669"/>
    <property type="project" value="TreeGrafter"/>
</dbReference>
<dbReference type="Gene3D" id="3.30.980.10">
    <property type="entry name" value="Threonyl-trna Synthetase, Chain A, domain 2"/>
    <property type="match status" value="1"/>
</dbReference>
<dbReference type="PANTHER" id="PTHR11777">
    <property type="entry name" value="ALANYL-TRNA SYNTHETASE"/>
    <property type="match status" value="1"/>
</dbReference>
<feature type="domain" description="Alanyl-transfer RNA synthetases family profile" evidence="15">
    <location>
        <begin position="1"/>
        <end position="435"/>
    </location>
</feature>
<evidence type="ECO:0000256" key="10">
    <source>
        <dbReference type="ARBA" id="ARBA00023146"/>
    </source>
</evidence>
<dbReference type="Pfam" id="PF07973">
    <property type="entry name" value="tRNA_SAD"/>
    <property type="match status" value="1"/>
</dbReference>